<dbReference type="InterPro" id="IPR036410">
    <property type="entry name" value="HSP_DnaJ_Cys-rich_dom_sf"/>
</dbReference>
<dbReference type="RefSeq" id="WP_064727268.1">
    <property type="nucleotide sequence ID" value="NZ_BMRX01000018.1"/>
</dbReference>
<proteinExistence type="predicted"/>
<reference evidence="1 2" key="1">
    <citation type="submission" date="2016-05" db="EMBL/GenBank/DDBJ databases">
        <title>Non-Contiguous Finished Genome Sequence of Streptomyces parvulus 2297 Integrated Site-Specifically with Actinophage R4.</title>
        <authorList>
            <person name="Nishizawa T."/>
            <person name="Miura T."/>
            <person name="Harada C."/>
            <person name="Guo Y."/>
            <person name="Narisawa K."/>
            <person name="Ohta H."/>
            <person name="Takahashi H."/>
            <person name="Shirai M."/>
        </authorList>
    </citation>
    <scope>NUCLEOTIDE SEQUENCE [LARGE SCALE GENOMIC DNA]</scope>
    <source>
        <strain evidence="1 2">2297</strain>
    </source>
</reference>
<dbReference type="KEGG" id="spav:Spa2297_07665"/>
<evidence type="ECO:0000313" key="1">
    <source>
        <dbReference type="EMBL" id="ANJ06886.1"/>
    </source>
</evidence>
<dbReference type="SUPFAM" id="SSF57938">
    <property type="entry name" value="DnaJ/Hsp40 cysteine-rich domain"/>
    <property type="match status" value="1"/>
</dbReference>
<sequence>MTGSAPATATSPRICPNCDGFATAAVSSGDRDASGQLPTFAVDCPACHGAGTLPASVTQLAGGRA</sequence>
<dbReference type="EMBL" id="CP015866">
    <property type="protein sequence ID" value="ANJ06886.1"/>
    <property type="molecule type" value="Genomic_DNA"/>
</dbReference>
<evidence type="ECO:0000313" key="2">
    <source>
        <dbReference type="Proteomes" id="UP000078468"/>
    </source>
</evidence>
<organism evidence="1 2">
    <name type="scientific">Streptomyces parvulus</name>
    <dbReference type="NCBI Taxonomy" id="146923"/>
    <lineage>
        <taxon>Bacteria</taxon>
        <taxon>Bacillati</taxon>
        <taxon>Actinomycetota</taxon>
        <taxon>Actinomycetes</taxon>
        <taxon>Kitasatosporales</taxon>
        <taxon>Streptomycetaceae</taxon>
        <taxon>Streptomyces</taxon>
    </lineage>
</organism>
<accession>A0A191UVW7</accession>
<dbReference type="AlphaFoldDB" id="A0A191UVW7"/>
<gene>
    <name evidence="1" type="ORF">Spa2297_07665</name>
</gene>
<name>A0A191UVW7_9ACTN</name>
<protein>
    <submittedName>
        <fullName evidence="1">Uncharacterized protein</fullName>
    </submittedName>
</protein>
<dbReference type="GeneID" id="91304759"/>
<dbReference type="Proteomes" id="UP000078468">
    <property type="component" value="Chromosome"/>
</dbReference>